<feature type="compositionally biased region" description="Low complexity" evidence="1">
    <location>
        <begin position="210"/>
        <end position="220"/>
    </location>
</feature>
<name>A0AB34KM34_9PEZI</name>
<gene>
    <name evidence="2" type="ORF">WHR41_08147</name>
</gene>
<sequence length="443" mass="48733">MTDLCYNCGNCHLPDRCGHTLVQCNICYCFGHMWVFCPRGVIIKDPTYRYWAICHNCDEWHLPRPCLKPLHDCSRCSQWGHLEMYCPVNPLERIEALREERRKLINPQQTSDNRVAAAAVGDGVISHQTITRIKCDAVKNALGLLDQGWTARDILLHTAGPQAAQDPTLLAPVYAPVPSIAQAAHRVLEANNKESQDQPNNKSNDEHGNQTQTQPQPTQPFVKPEYETIQPPRQMGGPSPSHYGIMHARFYHGDLARAAQTQLARAVQAEHARPHVVKSTEVEDNGSPENHAAAAPNEPRKILPATPATETKKPDISNATEDTDEVPVPETKKAAPKNARRARETTPAPAPRQGPRCAGCVKAHKRCTHRELLGPATPDPAPSTVRGNIPEGYTPAPPTLPIRSFTAPVVKTETDVEAEAEAEDDGNDGSETPTKPALKKRKL</sequence>
<feature type="region of interest" description="Disordered" evidence="1">
    <location>
        <begin position="262"/>
        <end position="358"/>
    </location>
</feature>
<dbReference type="Proteomes" id="UP000803884">
    <property type="component" value="Unassembled WGS sequence"/>
</dbReference>
<protein>
    <recommendedName>
        <fullName evidence="4">CCHC-type domain-containing protein</fullName>
    </recommendedName>
</protein>
<feature type="compositionally biased region" description="Acidic residues" evidence="1">
    <location>
        <begin position="415"/>
        <end position="428"/>
    </location>
</feature>
<feature type="region of interest" description="Disordered" evidence="1">
    <location>
        <begin position="192"/>
        <end position="223"/>
    </location>
</feature>
<feature type="region of interest" description="Disordered" evidence="1">
    <location>
        <begin position="371"/>
        <end position="443"/>
    </location>
</feature>
<evidence type="ECO:0000256" key="1">
    <source>
        <dbReference type="SAM" id="MobiDB-lite"/>
    </source>
</evidence>
<evidence type="ECO:0000313" key="3">
    <source>
        <dbReference type="Proteomes" id="UP000803884"/>
    </source>
</evidence>
<dbReference type="EMBL" id="JAAQHG020000029">
    <property type="protein sequence ID" value="KAL1584089.1"/>
    <property type="molecule type" value="Genomic_DNA"/>
</dbReference>
<reference evidence="2 3" key="1">
    <citation type="journal article" date="2020" name="Microbiol. Resour. Announc.">
        <title>Draft Genome Sequence of a Cladosporium Species Isolated from the Mesophotic Ascidian Didemnum maculosum.</title>
        <authorList>
            <person name="Gioti A."/>
            <person name="Siaperas R."/>
            <person name="Nikolaivits E."/>
            <person name="Le Goff G."/>
            <person name="Ouazzani J."/>
            <person name="Kotoulas G."/>
            <person name="Topakas E."/>
        </authorList>
    </citation>
    <scope>NUCLEOTIDE SEQUENCE [LARGE SCALE GENOMIC DNA]</scope>
    <source>
        <strain evidence="2 3">TM138-S3</strain>
    </source>
</reference>
<keyword evidence="3" id="KW-1185">Reference proteome</keyword>
<organism evidence="2 3">
    <name type="scientific">Cladosporium halotolerans</name>
    <dbReference type="NCBI Taxonomy" id="1052096"/>
    <lineage>
        <taxon>Eukaryota</taxon>
        <taxon>Fungi</taxon>
        <taxon>Dikarya</taxon>
        <taxon>Ascomycota</taxon>
        <taxon>Pezizomycotina</taxon>
        <taxon>Dothideomycetes</taxon>
        <taxon>Dothideomycetidae</taxon>
        <taxon>Cladosporiales</taxon>
        <taxon>Cladosporiaceae</taxon>
        <taxon>Cladosporium</taxon>
    </lineage>
</organism>
<feature type="compositionally biased region" description="Basic and acidic residues" evidence="1">
    <location>
        <begin position="268"/>
        <end position="281"/>
    </location>
</feature>
<accession>A0AB34KM34</accession>
<proteinExistence type="predicted"/>
<evidence type="ECO:0000313" key="2">
    <source>
        <dbReference type="EMBL" id="KAL1584089.1"/>
    </source>
</evidence>
<dbReference type="GeneID" id="96009589"/>
<dbReference type="RefSeq" id="XP_069227195.1">
    <property type="nucleotide sequence ID" value="XM_069376751.1"/>
</dbReference>
<evidence type="ECO:0008006" key="4">
    <source>
        <dbReference type="Google" id="ProtNLM"/>
    </source>
</evidence>
<dbReference type="AlphaFoldDB" id="A0AB34KM34"/>
<comment type="caution">
    <text evidence="2">The sequence shown here is derived from an EMBL/GenBank/DDBJ whole genome shotgun (WGS) entry which is preliminary data.</text>
</comment>